<evidence type="ECO:0000313" key="2">
    <source>
        <dbReference type="Proteomes" id="UP000093071"/>
    </source>
</evidence>
<gene>
    <name evidence="1" type="ORF">BN444_01299</name>
</gene>
<dbReference type="Proteomes" id="UP000093071">
    <property type="component" value="Chromosome I"/>
</dbReference>
<protein>
    <submittedName>
        <fullName evidence="1">Uncharacterized protein</fullName>
    </submittedName>
</protein>
<evidence type="ECO:0000313" key="1">
    <source>
        <dbReference type="EMBL" id="SCB06394.1"/>
    </source>
</evidence>
<dbReference type="EMBL" id="LT604072">
    <property type="protein sequence ID" value="SCB06394.1"/>
    <property type="molecule type" value="Genomic_DNA"/>
</dbReference>
<organism evidence="1 2">
    <name type="scientific">Xanthomonas translucens pv. translucens DSM 18974</name>
    <dbReference type="NCBI Taxonomy" id="1261556"/>
    <lineage>
        <taxon>Bacteria</taxon>
        <taxon>Pseudomonadati</taxon>
        <taxon>Pseudomonadota</taxon>
        <taxon>Gammaproteobacteria</taxon>
        <taxon>Lysobacterales</taxon>
        <taxon>Lysobacteraceae</taxon>
        <taxon>Xanthomonas</taxon>
        <taxon>Xanthomonas translucens group</taxon>
    </lineage>
</organism>
<accession>A0A1C3TSZ1</accession>
<proteinExistence type="predicted"/>
<name>A0A1C3TSZ1_XANCT</name>
<sequence length="68" mass="8182">MIMKQIQQDIEEDYDRIIKLKLYPKDLLEYAFMQYKATWSVMNDRTALIVGDLKKFLISTLLQPSRRI</sequence>
<dbReference type="AlphaFoldDB" id="A0A1C3TSZ1"/>
<reference evidence="2" key="1">
    <citation type="submission" date="2016-07" db="EMBL/GenBank/DDBJ databases">
        <authorList>
            <person name="Jaenicke Sebastian"/>
        </authorList>
    </citation>
    <scope>NUCLEOTIDE SEQUENCE [LARGE SCALE GENOMIC DNA]</scope>
</reference>